<keyword evidence="4 9" id="KW-0949">S-adenosyl-L-methionine</keyword>
<evidence type="ECO:0000256" key="8">
    <source>
        <dbReference type="ARBA" id="ARBA00033765"/>
    </source>
</evidence>
<evidence type="ECO:0000256" key="7">
    <source>
        <dbReference type="ARBA" id="ARBA00023014"/>
    </source>
</evidence>
<dbReference type="InterPro" id="IPR023404">
    <property type="entry name" value="rSAM_horseshoe"/>
</dbReference>
<evidence type="ECO:0000256" key="6">
    <source>
        <dbReference type="ARBA" id="ARBA00023004"/>
    </source>
</evidence>
<dbReference type="InterPro" id="IPR006638">
    <property type="entry name" value="Elp3/MiaA/NifB-like_rSAM"/>
</dbReference>
<dbReference type="SUPFAM" id="SSF102114">
    <property type="entry name" value="Radical SAM enzymes"/>
    <property type="match status" value="1"/>
</dbReference>
<keyword evidence="6 9" id="KW-0408">Iron</keyword>
<dbReference type="SMART" id="SM00729">
    <property type="entry name" value="Elp3"/>
    <property type="match status" value="1"/>
</dbReference>
<dbReference type="SFLD" id="SFLDG01061">
    <property type="entry name" value="methylthiotransferase"/>
    <property type="match status" value="1"/>
</dbReference>
<keyword evidence="9" id="KW-0963">Cytoplasm</keyword>
<dbReference type="Proteomes" id="UP001595444">
    <property type="component" value="Unassembled WGS sequence"/>
</dbReference>
<dbReference type="PROSITE" id="PS01278">
    <property type="entry name" value="MTTASE_RADICAL"/>
    <property type="match status" value="1"/>
</dbReference>
<dbReference type="Gene3D" id="3.80.30.20">
    <property type="entry name" value="tm_1862 like domain"/>
    <property type="match status" value="1"/>
</dbReference>
<evidence type="ECO:0000259" key="11">
    <source>
        <dbReference type="PROSITE" id="PS51449"/>
    </source>
</evidence>
<keyword evidence="2 9" id="KW-0004">4Fe-4S</keyword>
<feature type="binding site" evidence="9">
    <location>
        <position position="174"/>
    </location>
    <ligand>
        <name>[4Fe-4S] cluster</name>
        <dbReference type="ChEBI" id="CHEBI:49883"/>
        <label>2</label>
        <note>4Fe-4S-S-AdoMet</note>
    </ligand>
</feature>
<dbReference type="InterPro" id="IPR038135">
    <property type="entry name" value="Methylthiotransferase_N_sf"/>
</dbReference>
<sequence>MSKKVFVKTYGCQMNVYDSNRMVNTLKPHGYEVTDTADEADLVILNTCHIREKAAEKVYSEIGRLKQTKMDKAATGKDMYIAIAGCVAQAEGAEMMRRAPAVDMVLGPQTYHRLPEMLASAAMQRADGRTSSRVLDTEFPIDTKFDHLPEESDFESAAAFLTIQEGCDKFCAFCVVPYTRGAEYSRPVADIIAEAKRMAAGGVIEITLLGQNVNAYHGLLENGETAGLGFLIREVAKIEGISRIRYTTSHPRDMEEDLILAHRDVPECMPYLHLPVQSGSDNILAAMNRKHTRDEYFTMIDRLRAVKPDLALSSDFIVGFPGETDEDFEATLDLVRRVKYAQAYSFKYSARPGTPASTIEEQVPEDVKTERLYRLQALLNEHQQEFNEKTLGTEMDVLLEREGKLPGQLIGRSPYLQAVHVDLTKANNQLAADADKPYTHFMGSLVRVKIVEAGPNSLKGELVGVLRQQVGHGH</sequence>
<dbReference type="PROSITE" id="PS50926">
    <property type="entry name" value="TRAM"/>
    <property type="match status" value="1"/>
</dbReference>
<dbReference type="InterPro" id="IPR002792">
    <property type="entry name" value="TRAM_dom"/>
</dbReference>
<comment type="function">
    <text evidence="1 9">Catalyzes the methylthiolation of N6-(dimethylallyl)adenosine (i(6)A), leading to the formation of 2-methylthio-N6-(dimethylallyl)adenosine (ms(2)i(6)A) at position 37 in tRNAs that read codons beginning with uridine.</text>
</comment>
<dbReference type="InterPro" id="IPR007197">
    <property type="entry name" value="rSAM"/>
</dbReference>
<feature type="binding site" evidence="9">
    <location>
        <position position="171"/>
    </location>
    <ligand>
        <name>[4Fe-4S] cluster</name>
        <dbReference type="ChEBI" id="CHEBI:49883"/>
        <label>2</label>
        <note>4Fe-4S-S-AdoMet</note>
    </ligand>
</feature>
<protein>
    <recommendedName>
        <fullName evidence="8 9">tRNA-2-methylthio-N(6)-dimethylallyladenosine synthase</fullName>
        <ecNumber evidence="8 9">2.8.4.3</ecNumber>
    </recommendedName>
    <alternativeName>
        <fullName evidence="9">(Dimethylallyl)adenosine tRNA methylthiotransferase MiaB</fullName>
    </alternativeName>
    <alternativeName>
        <fullName evidence="9">tRNA-i(6)A37 methylthiotransferase</fullName>
    </alternativeName>
</protein>
<dbReference type="Pfam" id="PF01938">
    <property type="entry name" value="TRAM"/>
    <property type="match status" value="1"/>
</dbReference>
<dbReference type="InterPro" id="IPR058240">
    <property type="entry name" value="rSAM_sf"/>
</dbReference>
<evidence type="ECO:0000256" key="1">
    <source>
        <dbReference type="ARBA" id="ARBA00003234"/>
    </source>
</evidence>
<dbReference type="SFLD" id="SFLDF00273">
    <property type="entry name" value="(dimethylallyl)adenosine_tRNA"/>
    <property type="match status" value="1"/>
</dbReference>
<evidence type="ECO:0000313" key="14">
    <source>
        <dbReference type="Proteomes" id="UP001595444"/>
    </source>
</evidence>
<dbReference type="InterPro" id="IPR006463">
    <property type="entry name" value="MiaB_methiolase"/>
</dbReference>
<comment type="catalytic activity">
    <reaction evidence="9">
        <text>N(6)-dimethylallyladenosine(37) in tRNA + (sulfur carrier)-SH + AH2 + 2 S-adenosyl-L-methionine = 2-methylsulfanyl-N(6)-dimethylallyladenosine(37) in tRNA + (sulfur carrier)-H + 5'-deoxyadenosine + L-methionine + A + S-adenosyl-L-homocysteine + 2 H(+)</text>
        <dbReference type="Rhea" id="RHEA:37067"/>
        <dbReference type="Rhea" id="RHEA-COMP:10375"/>
        <dbReference type="Rhea" id="RHEA-COMP:10376"/>
        <dbReference type="Rhea" id="RHEA-COMP:14737"/>
        <dbReference type="Rhea" id="RHEA-COMP:14739"/>
        <dbReference type="ChEBI" id="CHEBI:13193"/>
        <dbReference type="ChEBI" id="CHEBI:15378"/>
        <dbReference type="ChEBI" id="CHEBI:17319"/>
        <dbReference type="ChEBI" id="CHEBI:17499"/>
        <dbReference type="ChEBI" id="CHEBI:29917"/>
        <dbReference type="ChEBI" id="CHEBI:57844"/>
        <dbReference type="ChEBI" id="CHEBI:57856"/>
        <dbReference type="ChEBI" id="CHEBI:59789"/>
        <dbReference type="ChEBI" id="CHEBI:64428"/>
        <dbReference type="ChEBI" id="CHEBI:74415"/>
        <dbReference type="ChEBI" id="CHEBI:74417"/>
        <dbReference type="EC" id="2.8.4.3"/>
    </reaction>
</comment>
<feature type="domain" description="MTTase N-terminal" evidence="11">
    <location>
        <begin position="3"/>
        <end position="123"/>
    </location>
</feature>
<dbReference type="Pfam" id="PF00919">
    <property type="entry name" value="UPF0004"/>
    <property type="match status" value="1"/>
</dbReference>
<feature type="binding site" evidence="9">
    <location>
        <position position="86"/>
    </location>
    <ligand>
        <name>[4Fe-4S] cluster</name>
        <dbReference type="ChEBI" id="CHEBI:49883"/>
        <label>1</label>
    </ligand>
</feature>
<feature type="binding site" evidence="9">
    <location>
        <position position="48"/>
    </location>
    <ligand>
        <name>[4Fe-4S] cluster</name>
        <dbReference type="ChEBI" id="CHEBI:49883"/>
        <label>1</label>
    </ligand>
</feature>
<evidence type="ECO:0000256" key="2">
    <source>
        <dbReference type="ARBA" id="ARBA00022485"/>
    </source>
</evidence>
<feature type="binding site" evidence="9">
    <location>
        <position position="12"/>
    </location>
    <ligand>
        <name>[4Fe-4S] cluster</name>
        <dbReference type="ChEBI" id="CHEBI:49883"/>
        <label>1</label>
    </ligand>
</feature>
<dbReference type="EMBL" id="JBHRSL010000001">
    <property type="protein sequence ID" value="MFC3050315.1"/>
    <property type="molecule type" value="Genomic_DNA"/>
</dbReference>
<feature type="domain" description="TRAM" evidence="10">
    <location>
        <begin position="388"/>
        <end position="464"/>
    </location>
</feature>
<dbReference type="GO" id="GO:0035597">
    <property type="term" value="F:tRNA-2-methylthio-N(6)-dimethylallyladenosine(37) synthase activity"/>
    <property type="evidence" value="ECO:0007669"/>
    <property type="project" value="UniProtKB-EC"/>
</dbReference>
<evidence type="ECO:0000256" key="5">
    <source>
        <dbReference type="ARBA" id="ARBA00022723"/>
    </source>
</evidence>
<dbReference type="InterPro" id="IPR013848">
    <property type="entry name" value="Methylthiotransferase_N"/>
</dbReference>
<evidence type="ECO:0000259" key="12">
    <source>
        <dbReference type="PROSITE" id="PS51918"/>
    </source>
</evidence>
<reference evidence="14" key="1">
    <citation type="journal article" date="2019" name="Int. J. Syst. Evol. Microbiol.">
        <title>The Global Catalogue of Microorganisms (GCM) 10K type strain sequencing project: providing services to taxonomists for standard genome sequencing and annotation.</title>
        <authorList>
            <consortium name="The Broad Institute Genomics Platform"/>
            <consortium name="The Broad Institute Genome Sequencing Center for Infectious Disease"/>
            <person name="Wu L."/>
            <person name="Ma J."/>
        </authorList>
    </citation>
    <scope>NUCLEOTIDE SEQUENCE [LARGE SCALE GENOMIC DNA]</scope>
    <source>
        <strain evidence="14">KCTC 62164</strain>
    </source>
</reference>
<comment type="similarity">
    <text evidence="9">Belongs to the methylthiotransferase family. MiaB subfamily.</text>
</comment>
<feature type="binding site" evidence="9">
    <location>
        <position position="167"/>
    </location>
    <ligand>
        <name>[4Fe-4S] cluster</name>
        <dbReference type="ChEBI" id="CHEBI:49883"/>
        <label>2</label>
        <note>4Fe-4S-S-AdoMet</note>
    </ligand>
</feature>
<dbReference type="SFLD" id="SFLDS00029">
    <property type="entry name" value="Radical_SAM"/>
    <property type="match status" value="1"/>
</dbReference>
<keyword evidence="14" id="KW-1185">Reference proteome</keyword>
<comment type="caution">
    <text evidence="13">The sequence shown here is derived from an EMBL/GenBank/DDBJ whole genome shotgun (WGS) entry which is preliminary data.</text>
</comment>
<evidence type="ECO:0000256" key="9">
    <source>
        <dbReference type="HAMAP-Rule" id="MF_01864"/>
    </source>
</evidence>
<keyword evidence="9" id="KW-0819">tRNA processing</keyword>
<feature type="domain" description="Radical SAM core" evidence="12">
    <location>
        <begin position="153"/>
        <end position="385"/>
    </location>
</feature>
<dbReference type="RefSeq" id="WP_194214714.1">
    <property type="nucleotide sequence ID" value="NZ_CP061205.1"/>
</dbReference>
<gene>
    <name evidence="9 13" type="primary">miaB</name>
    <name evidence="13" type="ORF">ACFOKA_00200</name>
</gene>
<dbReference type="NCBIfam" id="TIGR00089">
    <property type="entry name" value="MiaB/RimO family radical SAM methylthiotransferase"/>
    <property type="match status" value="1"/>
</dbReference>
<evidence type="ECO:0000259" key="10">
    <source>
        <dbReference type="PROSITE" id="PS50926"/>
    </source>
</evidence>
<proteinExistence type="inferred from homology"/>
<dbReference type="HAMAP" id="MF_01864">
    <property type="entry name" value="tRNA_metthiotr_MiaB"/>
    <property type="match status" value="1"/>
</dbReference>
<dbReference type="PROSITE" id="PS51449">
    <property type="entry name" value="MTTASE_N"/>
    <property type="match status" value="1"/>
</dbReference>
<comment type="subcellular location">
    <subcellularLocation>
        <location evidence="9">Cytoplasm</location>
    </subcellularLocation>
</comment>
<dbReference type="NCBIfam" id="TIGR01574">
    <property type="entry name" value="miaB-methiolase"/>
    <property type="match status" value="1"/>
</dbReference>
<dbReference type="SFLD" id="SFLDG01082">
    <property type="entry name" value="B12-binding_domain_containing"/>
    <property type="match status" value="1"/>
</dbReference>
<keyword evidence="5 9" id="KW-0479">Metal-binding</keyword>
<name>A0ABV7D075_9PROT</name>
<comment type="cofactor">
    <cofactor evidence="9">
        <name>[4Fe-4S] cluster</name>
        <dbReference type="ChEBI" id="CHEBI:49883"/>
    </cofactor>
    <text evidence="9">Binds 2 [4Fe-4S] clusters. One cluster is coordinated with 3 cysteines and an exchangeable S-adenosyl-L-methionine.</text>
</comment>
<dbReference type="Pfam" id="PF04055">
    <property type="entry name" value="Radical_SAM"/>
    <property type="match status" value="1"/>
</dbReference>
<dbReference type="PANTHER" id="PTHR43020">
    <property type="entry name" value="CDK5 REGULATORY SUBUNIT-ASSOCIATED PROTEIN 1"/>
    <property type="match status" value="1"/>
</dbReference>
<evidence type="ECO:0000256" key="3">
    <source>
        <dbReference type="ARBA" id="ARBA00022679"/>
    </source>
</evidence>
<dbReference type="PANTHER" id="PTHR43020:SF2">
    <property type="entry name" value="MITOCHONDRIAL TRNA METHYLTHIOTRANSFERASE CDK5RAP1"/>
    <property type="match status" value="1"/>
</dbReference>
<keyword evidence="3 9" id="KW-0808">Transferase</keyword>
<dbReference type="EC" id="2.8.4.3" evidence="8 9"/>
<evidence type="ECO:0000256" key="4">
    <source>
        <dbReference type="ARBA" id="ARBA00022691"/>
    </source>
</evidence>
<accession>A0ABV7D075</accession>
<dbReference type="PROSITE" id="PS51918">
    <property type="entry name" value="RADICAL_SAM"/>
    <property type="match status" value="1"/>
</dbReference>
<organism evidence="13 14">
    <name type="scientific">Kordiimonas pumila</name>
    <dbReference type="NCBI Taxonomy" id="2161677"/>
    <lineage>
        <taxon>Bacteria</taxon>
        <taxon>Pseudomonadati</taxon>
        <taxon>Pseudomonadota</taxon>
        <taxon>Alphaproteobacteria</taxon>
        <taxon>Kordiimonadales</taxon>
        <taxon>Kordiimonadaceae</taxon>
        <taxon>Kordiimonas</taxon>
    </lineage>
</organism>
<dbReference type="InterPro" id="IPR020612">
    <property type="entry name" value="Methylthiotransferase_CS"/>
</dbReference>
<evidence type="ECO:0000313" key="13">
    <source>
        <dbReference type="EMBL" id="MFC3050315.1"/>
    </source>
</evidence>
<keyword evidence="7 9" id="KW-0411">Iron-sulfur</keyword>
<dbReference type="InterPro" id="IPR005839">
    <property type="entry name" value="Methylthiotransferase"/>
</dbReference>
<dbReference type="CDD" id="cd01335">
    <property type="entry name" value="Radical_SAM"/>
    <property type="match status" value="1"/>
</dbReference>
<dbReference type="Gene3D" id="3.40.50.12160">
    <property type="entry name" value="Methylthiotransferase, N-terminal domain"/>
    <property type="match status" value="1"/>
</dbReference>
<comment type="subunit">
    <text evidence="9">Monomer.</text>
</comment>